<dbReference type="OrthoDB" id="242830at2"/>
<reference evidence="3 6" key="5">
    <citation type="submission" date="2020-02" db="EMBL/GenBank/DDBJ databases">
        <title>Newly sequenced genome of strain CSTR1 showed variability in Candidatus Kuenenia stuttgartiensis genomes.</title>
        <authorList>
            <person name="Ding C."/>
            <person name="Adrian L."/>
        </authorList>
    </citation>
    <scope>NUCLEOTIDE SEQUENCE [LARGE SCALE GENOMIC DNA]</scope>
    <source>
        <strain evidence="3 6">CSTR1</strain>
    </source>
</reference>
<dbReference type="Proteomes" id="UP000501926">
    <property type="component" value="Chromosome"/>
</dbReference>
<dbReference type="EMBL" id="CT573073">
    <property type="protein sequence ID" value="CAJ71121.1"/>
    <property type="molecule type" value="Genomic_DNA"/>
</dbReference>
<evidence type="ECO:0000313" key="5">
    <source>
        <dbReference type="Proteomes" id="UP000221734"/>
    </source>
</evidence>
<accession>Q1PV70</accession>
<gene>
    <name evidence="3" type="ORF">KsCSTR_00730</name>
    <name evidence="4" type="ORF">KSMBR1_2083</name>
    <name evidence="2" type="ORF">kustc0376</name>
</gene>
<reference evidence="2" key="2">
    <citation type="submission" date="2006-01" db="EMBL/GenBank/DDBJ databases">
        <authorList>
            <person name="Genoscope"/>
        </authorList>
    </citation>
    <scope>NUCLEOTIDE SEQUENCE</scope>
</reference>
<evidence type="ECO:0000313" key="3">
    <source>
        <dbReference type="EMBL" id="QII09452.1"/>
    </source>
</evidence>
<dbReference type="KEGG" id="kst:KSMBR1_2083"/>
<organism evidence="2">
    <name type="scientific">Kuenenia stuttgartiensis</name>
    <dbReference type="NCBI Taxonomy" id="174633"/>
    <lineage>
        <taxon>Bacteria</taxon>
        <taxon>Pseudomonadati</taxon>
        <taxon>Planctomycetota</taxon>
        <taxon>Candidatus Brocadiia</taxon>
        <taxon>Candidatus Brocadiales</taxon>
        <taxon>Candidatus Brocadiaceae</taxon>
        <taxon>Candidatus Kuenenia</taxon>
    </lineage>
</organism>
<reference evidence="2" key="1">
    <citation type="journal article" date="2006" name="Nature">
        <title>Deciphering the evolution and metabolism of an anammox bacterium from a community genome.</title>
        <authorList>
            <person name="Strous M."/>
            <person name="Pelletier E."/>
            <person name="Mangenot S."/>
            <person name="Rattei T."/>
            <person name="Lehner A."/>
            <person name="Taylor M.W."/>
            <person name="Horn M."/>
            <person name="Daims H."/>
            <person name="Bartol-Mavel D."/>
            <person name="Wincker P."/>
            <person name="Barbe V."/>
            <person name="Fonknechten N."/>
            <person name="Vallenet D."/>
            <person name="Segurens B."/>
            <person name="Schenowitz-Truong C."/>
            <person name="Medigue C."/>
            <person name="Collingro A."/>
            <person name="Snel B."/>
            <person name="Dutilh B.E."/>
            <person name="OpDenCamp H.J.M."/>
            <person name="vanDerDrift C."/>
            <person name="Cirpus I."/>
            <person name="vanDePas-Schoonen K.T."/>
            <person name="Harhangi H.R."/>
            <person name="vanNiftrik L."/>
            <person name="Schmid M."/>
            <person name="Keltjens J."/>
            <person name="vanDeVossenberg J."/>
            <person name="Kartal B."/>
            <person name="Meier H."/>
            <person name="Frishman D."/>
            <person name="Huynen M.A."/>
            <person name="Mewes H."/>
            <person name="Weissenbach J."/>
            <person name="Jetten M.S.M."/>
            <person name="Wagner M."/>
            <person name="LePaslier D."/>
        </authorList>
    </citation>
    <scope>NUCLEOTIDE SEQUENCE</scope>
</reference>
<sequence>MQPAVLPDVVIGRDDAVVADNGNVKESKITNLLHTAVMQLAGSASKEHAWQRLFRPYDIVGIKLNCPFGRIMSSHVAIVDAIFHRLKFAGVKDVNIIVFERYNRELEAAGFRVRRATKGVQCFGTDELPQGGYDSEPQIAGRVGTCFNKIVSKMCTAIINVLVLKDHALAGISVAMKNFFGAMHNPNKYHTNNCNPYIAELNSHPYIVNKVRFIVCDVILAQYNGGPRLQASMDMELQRHYCRKGPCRFRQDMPYYYRSSEKKDETSLFTASSQGAKIYLHCCHARIGNR</sequence>
<keyword evidence="5" id="KW-1185">Reference proteome</keyword>
<dbReference type="EMBL" id="CP049055">
    <property type="protein sequence ID" value="QII09452.1"/>
    <property type="molecule type" value="Genomic_DNA"/>
</dbReference>
<dbReference type="Pfam" id="PF04015">
    <property type="entry name" value="DUF362"/>
    <property type="match status" value="1"/>
</dbReference>
<proteinExistence type="predicted"/>
<evidence type="ECO:0000313" key="6">
    <source>
        <dbReference type="Proteomes" id="UP000501926"/>
    </source>
</evidence>
<protein>
    <recommendedName>
        <fullName evidence="1">DUF362 domain-containing protein</fullName>
    </recommendedName>
</protein>
<dbReference type="InterPro" id="IPR007160">
    <property type="entry name" value="DUF362"/>
</dbReference>
<dbReference type="EMBL" id="LT934425">
    <property type="protein sequence ID" value="SOH04580.1"/>
    <property type="molecule type" value="Genomic_DNA"/>
</dbReference>
<dbReference type="AlphaFoldDB" id="Q1PV70"/>
<evidence type="ECO:0000259" key="1">
    <source>
        <dbReference type="Pfam" id="PF04015"/>
    </source>
</evidence>
<evidence type="ECO:0000313" key="2">
    <source>
        <dbReference type="EMBL" id="CAJ71121.1"/>
    </source>
</evidence>
<name>Q1PV70_KUEST</name>
<reference evidence="4" key="3">
    <citation type="submission" date="2017-10" db="EMBL/GenBank/DDBJ databases">
        <authorList>
            <person name="Banno H."/>
            <person name="Chua N.-H."/>
        </authorList>
    </citation>
    <scope>NUCLEOTIDE SEQUENCE [LARGE SCALE GENOMIC DNA]</scope>
    <source>
        <strain evidence="4">Kuenenia_mbr1_ru-nijmegen</strain>
    </source>
</reference>
<dbReference type="RefSeq" id="WP_099325281.1">
    <property type="nucleotide sequence ID" value="NZ_CP049055.1"/>
</dbReference>
<evidence type="ECO:0000313" key="4">
    <source>
        <dbReference type="EMBL" id="SOH04580.1"/>
    </source>
</evidence>
<reference evidence="5" key="4">
    <citation type="submission" date="2017-10" db="EMBL/GenBank/DDBJ databases">
        <authorList>
            <person name="Frank J."/>
        </authorList>
    </citation>
    <scope>NUCLEOTIDE SEQUENCE [LARGE SCALE GENOMIC DNA]</scope>
</reference>
<dbReference type="Proteomes" id="UP000221734">
    <property type="component" value="Chromosome Kuenenia_stuttgartiensis_MBR1"/>
</dbReference>
<feature type="domain" description="DUF362" evidence="1">
    <location>
        <begin position="61"/>
        <end position="235"/>
    </location>
</feature>